<feature type="transmembrane region" description="Helical" evidence="1">
    <location>
        <begin position="12"/>
        <end position="30"/>
    </location>
</feature>
<protein>
    <submittedName>
        <fullName evidence="2">Uncharacterized protein</fullName>
    </submittedName>
</protein>
<keyword evidence="1" id="KW-0812">Transmembrane</keyword>
<keyword evidence="1" id="KW-0472">Membrane</keyword>
<organism evidence="2">
    <name type="scientific">virus sp. ctLTC15</name>
    <dbReference type="NCBI Taxonomy" id="2826801"/>
    <lineage>
        <taxon>Viruses</taxon>
    </lineage>
</organism>
<evidence type="ECO:0000313" key="2">
    <source>
        <dbReference type="EMBL" id="DAE27446.1"/>
    </source>
</evidence>
<sequence length="31" mass="3747">MLNKFQKMFHFKLLVLLLPCFITSVLFIIFT</sequence>
<evidence type="ECO:0000256" key="1">
    <source>
        <dbReference type="SAM" id="Phobius"/>
    </source>
</evidence>
<reference evidence="2" key="1">
    <citation type="journal article" date="2021" name="Proc. Natl. Acad. Sci. U.S.A.">
        <title>A Catalog of Tens of Thousands of Viruses from Human Metagenomes Reveals Hidden Associations with Chronic Diseases.</title>
        <authorList>
            <person name="Tisza M.J."/>
            <person name="Buck C.B."/>
        </authorList>
    </citation>
    <scope>NUCLEOTIDE SEQUENCE</scope>
    <source>
        <strain evidence="2">CtLTC15</strain>
    </source>
</reference>
<accession>A0A8S5R7R6</accession>
<proteinExistence type="predicted"/>
<keyword evidence="1" id="KW-1133">Transmembrane helix</keyword>
<name>A0A8S5R7R6_9VIRU</name>
<dbReference type="EMBL" id="BK015839">
    <property type="protein sequence ID" value="DAE27446.1"/>
    <property type="molecule type" value="Genomic_DNA"/>
</dbReference>